<accession>A0A8T1MHM3</accession>
<dbReference type="Pfam" id="PF21010">
    <property type="entry name" value="HA2_C"/>
    <property type="match status" value="1"/>
</dbReference>
<dbReference type="EMBL" id="NIRI02000042">
    <property type="protein sequence ID" value="KAG5448610.1"/>
    <property type="molecule type" value="Genomic_DNA"/>
</dbReference>
<dbReference type="InterPro" id="IPR027417">
    <property type="entry name" value="P-loop_NTPase"/>
</dbReference>
<dbReference type="InterPro" id="IPR007502">
    <property type="entry name" value="Helicase-assoc_dom"/>
</dbReference>
<dbReference type="PANTHER" id="PTHR18934:SF136">
    <property type="entry name" value="ATP-DEPENDENT RNA HELICASE DHX35-RELATED"/>
    <property type="match status" value="1"/>
</dbReference>
<dbReference type="PROSITE" id="PS51192">
    <property type="entry name" value="HELICASE_ATP_BIND_1"/>
    <property type="match status" value="1"/>
</dbReference>
<dbReference type="Pfam" id="PF00271">
    <property type="entry name" value="Helicase_C"/>
    <property type="match status" value="1"/>
</dbReference>
<dbReference type="SMART" id="SM00490">
    <property type="entry name" value="HELICc"/>
    <property type="match status" value="1"/>
</dbReference>
<keyword evidence="1" id="KW-0547">Nucleotide-binding</keyword>
<evidence type="ECO:0000313" key="2">
    <source>
        <dbReference type="Proteomes" id="UP000286415"/>
    </source>
</evidence>
<dbReference type="GO" id="GO:0005524">
    <property type="term" value="F:ATP binding"/>
    <property type="evidence" value="ECO:0007669"/>
    <property type="project" value="UniProtKB-KW"/>
</dbReference>
<keyword evidence="1" id="KW-0347">Helicase</keyword>
<sequence length="775" mass="86527">MPSRQSLGFINPEDDSILKGISEEVPEAYEDGGVGSSLVPYRIDSNINSIEQQRQHLPVFSWRSSILYLLETNRVLIITGETGSGKSTQLPQYVYEAGWLIAKPTQISPNGATMAVTQPRRVAALTLAARVAEEKNWQLGQHVGYSIRFEECRTPQVTVISYMTEGMLVQELLRDPLLRRFRVVMLDEVHERSLQTDILLGLMKKVLRKRPYDLRLIVSSATVEVKRFMDYFSDLYKPEADEKPDSRSLGSVAHLNVEGRQYPVHVFYSLDPVPCYLKASKDAVFNIHESRPLGGDILVFVTGQNEVIQLVGELVDEYRARKERFLQSKATEKPSKQPVSYPPLRCLPLHGSLPQNDQLRIFDRPTRSCRKVVVATNIAETSVTLPGISYVVDCGFARLKAYNPTTGLEALVTVPTSQASARQRAGRAGRTRTGETFRLYTEEVYHSLLPRFTPPESLRTDLSGALLRLKTLGVDRLARFDWLDPPPPSHVGQAAERLVALGALDPDTGRLTVPRGLKLAEVSTACGLDQPSAAAALLGSCEEGCSQEIAAIVSLMQIQRLFVSAQGQRRHGDRLRRQLFGCRQGDHLTELNAFTAYEKQAQTCSPSELRNWCRDAGLNFKGLVHAVTLRDRIGVMFRRLKLPWVKAEPEGNPEPVLRALVRGYFHQVARLAPSGSHYLTVRGDHQLRLHPNCVLYSSCAKWPAWILFTNVFLATDAAAGTEDNSWRISSSGDGLPTCVSGVSAIQPDWLLELAPHYYHFGTDREHLERALRVSA</sequence>
<dbReference type="InterPro" id="IPR011709">
    <property type="entry name" value="DEAD-box_helicase_OB_fold"/>
</dbReference>
<reference evidence="1 2" key="2">
    <citation type="journal article" date="2021" name="Genomics">
        <title>High-quality reference genome for Clonorchis sinensis.</title>
        <authorList>
            <person name="Young N.D."/>
            <person name="Stroehlein A.J."/>
            <person name="Kinkar L."/>
            <person name="Wang T."/>
            <person name="Sohn W.M."/>
            <person name="Chang B.C.H."/>
            <person name="Kaur P."/>
            <person name="Weisz D."/>
            <person name="Dudchenko O."/>
            <person name="Aiden E.L."/>
            <person name="Korhonen P.K."/>
            <person name="Gasser R.B."/>
        </authorList>
    </citation>
    <scope>NUCLEOTIDE SEQUENCE [LARGE SCALE GENOMIC DNA]</scope>
    <source>
        <strain evidence="1">Cs-k2</strain>
    </source>
</reference>
<dbReference type="Proteomes" id="UP000286415">
    <property type="component" value="Unassembled WGS sequence"/>
</dbReference>
<dbReference type="CDD" id="cd18791">
    <property type="entry name" value="SF2_C_RHA"/>
    <property type="match status" value="1"/>
</dbReference>
<dbReference type="OrthoDB" id="10253254at2759"/>
<dbReference type="SUPFAM" id="SSF52540">
    <property type="entry name" value="P-loop containing nucleoside triphosphate hydrolases"/>
    <property type="match status" value="1"/>
</dbReference>
<name>A0A8T1MHM3_CLOSI</name>
<dbReference type="STRING" id="79923.H2KQU0"/>
<keyword evidence="1" id="KW-0067">ATP-binding</keyword>
<dbReference type="Gene3D" id="1.20.120.1080">
    <property type="match status" value="1"/>
</dbReference>
<dbReference type="InterPro" id="IPR011545">
    <property type="entry name" value="DEAD/DEAH_box_helicase_dom"/>
</dbReference>
<proteinExistence type="predicted"/>
<dbReference type="SMART" id="SM00847">
    <property type="entry name" value="HA2"/>
    <property type="match status" value="1"/>
</dbReference>
<dbReference type="GO" id="GO:0071013">
    <property type="term" value="C:catalytic step 2 spliceosome"/>
    <property type="evidence" value="ECO:0007669"/>
    <property type="project" value="TreeGrafter"/>
</dbReference>
<dbReference type="Pfam" id="PF07717">
    <property type="entry name" value="OB_NTP_bind"/>
    <property type="match status" value="1"/>
</dbReference>
<dbReference type="GO" id="GO:0016787">
    <property type="term" value="F:hydrolase activity"/>
    <property type="evidence" value="ECO:0007669"/>
    <property type="project" value="UniProtKB-KW"/>
</dbReference>
<reference evidence="1 2" key="1">
    <citation type="journal article" date="2018" name="Biotechnol. Adv.">
        <title>Improved genomic resources and new bioinformatic workflow for the carcinogenic parasite Clonorchis sinensis: Biotechnological implications.</title>
        <authorList>
            <person name="Wang D."/>
            <person name="Korhonen P.K."/>
            <person name="Gasser R.B."/>
            <person name="Young N.D."/>
        </authorList>
    </citation>
    <scope>NUCLEOTIDE SEQUENCE [LARGE SCALE GENOMIC DNA]</scope>
    <source>
        <strain evidence="1">Cs-k2</strain>
    </source>
</reference>
<dbReference type="InterPro" id="IPR014001">
    <property type="entry name" value="Helicase_ATP-bd"/>
</dbReference>
<organism evidence="1 2">
    <name type="scientific">Clonorchis sinensis</name>
    <name type="common">Chinese liver fluke</name>
    <dbReference type="NCBI Taxonomy" id="79923"/>
    <lineage>
        <taxon>Eukaryota</taxon>
        <taxon>Metazoa</taxon>
        <taxon>Spiralia</taxon>
        <taxon>Lophotrochozoa</taxon>
        <taxon>Platyhelminthes</taxon>
        <taxon>Trematoda</taxon>
        <taxon>Digenea</taxon>
        <taxon>Opisthorchiida</taxon>
        <taxon>Opisthorchiata</taxon>
        <taxon>Opisthorchiidae</taxon>
        <taxon>Clonorchis</taxon>
    </lineage>
</organism>
<dbReference type="PANTHER" id="PTHR18934">
    <property type="entry name" value="ATP-DEPENDENT RNA HELICASE"/>
    <property type="match status" value="1"/>
</dbReference>
<dbReference type="GO" id="GO:0003724">
    <property type="term" value="F:RNA helicase activity"/>
    <property type="evidence" value="ECO:0007669"/>
    <property type="project" value="UniProtKB-EC"/>
</dbReference>
<dbReference type="InterPro" id="IPR001650">
    <property type="entry name" value="Helicase_C-like"/>
</dbReference>
<keyword evidence="1" id="KW-0378">Hydrolase</keyword>
<gene>
    <name evidence="1" type="ORF">CSKR_104032</name>
</gene>
<dbReference type="PROSITE" id="PS51194">
    <property type="entry name" value="HELICASE_CTER"/>
    <property type="match status" value="1"/>
</dbReference>
<dbReference type="GO" id="GO:0003723">
    <property type="term" value="F:RNA binding"/>
    <property type="evidence" value="ECO:0007669"/>
    <property type="project" value="TreeGrafter"/>
</dbReference>
<protein>
    <submittedName>
        <fullName evidence="1">ATPdependent RNA helicase</fullName>
    </submittedName>
</protein>
<dbReference type="SMART" id="SM00487">
    <property type="entry name" value="DEXDc"/>
    <property type="match status" value="1"/>
</dbReference>
<keyword evidence="2" id="KW-1185">Reference proteome</keyword>
<evidence type="ECO:0000313" key="1">
    <source>
        <dbReference type="EMBL" id="KAG5448610.1"/>
    </source>
</evidence>
<comment type="caution">
    <text evidence="1">The sequence shown here is derived from an EMBL/GenBank/DDBJ whole genome shotgun (WGS) entry which is preliminary data.</text>
</comment>
<dbReference type="Gene3D" id="3.40.50.300">
    <property type="entry name" value="P-loop containing nucleotide triphosphate hydrolases"/>
    <property type="match status" value="2"/>
</dbReference>
<dbReference type="Pfam" id="PF00270">
    <property type="entry name" value="DEAD"/>
    <property type="match status" value="1"/>
</dbReference>